<dbReference type="AlphaFoldDB" id="A0A9N8ZX74"/>
<gene>
    <name evidence="1" type="ORF">DERYTH_LOCUS3350</name>
</gene>
<accession>A0A9N8ZX74</accession>
<evidence type="ECO:0000313" key="1">
    <source>
        <dbReference type="EMBL" id="CAG8510276.1"/>
    </source>
</evidence>
<keyword evidence="2" id="KW-1185">Reference proteome</keyword>
<proteinExistence type="predicted"/>
<name>A0A9N8ZX74_9GLOM</name>
<evidence type="ECO:0000313" key="2">
    <source>
        <dbReference type="Proteomes" id="UP000789405"/>
    </source>
</evidence>
<organism evidence="1 2">
    <name type="scientific">Dentiscutata erythropus</name>
    <dbReference type="NCBI Taxonomy" id="1348616"/>
    <lineage>
        <taxon>Eukaryota</taxon>
        <taxon>Fungi</taxon>
        <taxon>Fungi incertae sedis</taxon>
        <taxon>Mucoromycota</taxon>
        <taxon>Glomeromycotina</taxon>
        <taxon>Glomeromycetes</taxon>
        <taxon>Diversisporales</taxon>
        <taxon>Gigasporaceae</taxon>
        <taxon>Dentiscutata</taxon>
    </lineage>
</organism>
<protein>
    <submittedName>
        <fullName evidence="1">20962_t:CDS:1</fullName>
    </submittedName>
</protein>
<feature type="non-terminal residue" evidence="1">
    <location>
        <position position="56"/>
    </location>
</feature>
<dbReference type="OrthoDB" id="2442001at2759"/>
<dbReference type="EMBL" id="CAJVPY010001170">
    <property type="protein sequence ID" value="CAG8510276.1"/>
    <property type="molecule type" value="Genomic_DNA"/>
</dbReference>
<dbReference type="Proteomes" id="UP000789405">
    <property type="component" value="Unassembled WGS sequence"/>
</dbReference>
<comment type="caution">
    <text evidence="1">The sequence shown here is derived from an EMBL/GenBank/DDBJ whole genome shotgun (WGS) entry which is preliminary data.</text>
</comment>
<sequence>MERALTLYEREIDNHNFINAFDNLIKLLVKEISECQDLLQANRQQKTWQKSGKLAF</sequence>
<reference evidence="1" key="1">
    <citation type="submission" date="2021-06" db="EMBL/GenBank/DDBJ databases">
        <authorList>
            <person name="Kallberg Y."/>
            <person name="Tangrot J."/>
            <person name="Rosling A."/>
        </authorList>
    </citation>
    <scope>NUCLEOTIDE SEQUENCE</scope>
    <source>
        <strain evidence="1">MA453B</strain>
    </source>
</reference>